<dbReference type="SUPFAM" id="SSF46689">
    <property type="entry name" value="Homeodomain-like"/>
    <property type="match status" value="1"/>
</dbReference>
<evidence type="ECO:0000313" key="5">
    <source>
        <dbReference type="Proteomes" id="UP000721045"/>
    </source>
</evidence>
<keyword evidence="1 2" id="KW-0238">DNA-binding</keyword>
<reference evidence="4" key="1">
    <citation type="submission" date="2020-04" db="EMBL/GenBank/DDBJ databases">
        <title>Deep metagenomics examines the oral microbiome during advanced dental caries in children, revealing novel taxa and co-occurrences with host molecules.</title>
        <authorList>
            <person name="Baker J.L."/>
            <person name="Morton J.T."/>
            <person name="Dinis M."/>
            <person name="Alvarez R."/>
            <person name="Tran N.C."/>
            <person name="Knight R."/>
            <person name="Edlund A."/>
        </authorList>
    </citation>
    <scope>NUCLEOTIDE SEQUENCE</scope>
    <source>
        <strain evidence="4">JCVI_23_bin.22</strain>
    </source>
</reference>
<dbReference type="PANTHER" id="PTHR43479">
    <property type="entry name" value="ACREF/ENVCD OPERON REPRESSOR-RELATED"/>
    <property type="match status" value="1"/>
</dbReference>
<dbReference type="GO" id="GO:0003677">
    <property type="term" value="F:DNA binding"/>
    <property type="evidence" value="ECO:0007669"/>
    <property type="project" value="UniProtKB-UniRule"/>
</dbReference>
<proteinExistence type="predicted"/>
<dbReference type="PROSITE" id="PS50977">
    <property type="entry name" value="HTH_TETR_2"/>
    <property type="match status" value="1"/>
</dbReference>
<accession>A0A930RBR3</accession>
<evidence type="ECO:0000313" key="4">
    <source>
        <dbReference type="EMBL" id="MBF1712317.1"/>
    </source>
</evidence>
<dbReference type="Proteomes" id="UP000721045">
    <property type="component" value="Unassembled WGS sequence"/>
</dbReference>
<dbReference type="InterPro" id="IPR009057">
    <property type="entry name" value="Homeodomain-like_sf"/>
</dbReference>
<organism evidence="4 5">
    <name type="scientific">Streptococcus intermedius</name>
    <dbReference type="NCBI Taxonomy" id="1338"/>
    <lineage>
        <taxon>Bacteria</taxon>
        <taxon>Bacillati</taxon>
        <taxon>Bacillota</taxon>
        <taxon>Bacilli</taxon>
        <taxon>Lactobacillales</taxon>
        <taxon>Streptococcaceae</taxon>
        <taxon>Streptococcus</taxon>
        <taxon>Streptococcus anginosus group</taxon>
    </lineage>
</organism>
<protein>
    <submittedName>
        <fullName evidence="4">TetR/AcrR family transcriptional regulator</fullName>
    </submittedName>
</protein>
<comment type="caution">
    <text evidence="4">The sequence shown here is derived from an EMBL/GenBank/DDBJ whole genome shotgun (WGS) entry which is preliminary data.</text>
</comment>
<evidence type="ECO:0000259" key="3">
    <source>
        <dbReference type="PROSITE" id="PS50977"/>
    </source>
</evidence>
<dbReference type="AlphaFoldDB" id="A0A930RBR3"/>
<feature type="DNA-binding region" description="H-T-H motif" evidence="2">
    <location>
        <begin position="27"/>
        <end position="46"/>
    </location>
</feature>
<name>A0A930RBR3_STRIT</name>
<gene>
    <name evidence="4" type="ORF">HXO88_01050</name>
</gene>
<dbReference type="Gene3D" id="1.10.357.10">
    <property type="entry name" value="Tetracycline Repressor, domain 2"/>
    <property type="match status" value="1"/>
</dbReference>
<feature type="domain" description="HTH tetR-type" evidence="3">
    <location>
        <begin position="3"/>
        <end position="64"/>
    </location>
</feature>
<dbReference type="InterPro" id="IPR050624">
    <property type="entry name" value="HTH-type_Tx_Regulator"/>
</dbReference>
<dbReference type="EMBL" id="JABZYP010000002">
    <property type="protein sequence ID" value="MBF1712317.1"/>
    <property type="molecule type" value="Genomic_DNA"/>
</dbReference>
<dbReference type="PANTHER" id="PTHR43479:SF11">
    <property type="entry name" value="ACREF_ENVCD OPERON REPRESSOR-RELATED"/>
    <property type="match status" value="1"/>
</dbReference>
<evidence type="ECO:0000256" key="1">
    <source>
        <dbReference type="ARBA" id="ARBA00023125"/>
    </source>
</evidence>
<dbReference type="InterPro" id="IPR001647">
    <property type="entry name" value="HTH_TetR"/>
</dbReference>
<evidence type="ECO:0000256" key="2">
    <source>
        <dbReference type="PROSITE-ProRule" id="PRU00335"/>
    </source>
</evidence>
<sequence>MVLNTREKILEAFFELAMEYPNKMHFSLAEIAKKAGISRQAIYKRHFNGDYEILDYIHKEIDAEFQTLFQQYNKKLYPNPFIFFAEVVIPILYTRRERISCLYKTAADPYWRDFLLKTYGQWIEQHIAIDYQKLNIPKEKAIQVLVSNILIFIEIWITQPEPTPPEQFAKTFLNLIHFPLVDYVCFKPRSLNDKLMIPNCLEGKEKNYDKMIPNLRH</sequence>